<dbReference type="GO" id="GO:0043025">
    <property type="term" value="C:neuronal cell body"/>
    <property type="evidence" value="ECO:0007669"/>
    <property type="project" value="TreeGrafter"/>
</dbReference>
<dbReference type="GO" id="GO:0008046">
    <property type="term" value="F:axon guidance receptor activity"/>
    <property type="evidence" value="ECO:0007669"/>
    <property type="project" value="TreeGrafter"/>
</dbReference>
<dbReference type="InterPro" id="IPR003598">
    <property type="entry name" value="Ig_sub2"/>
</dbReference>
<evidence type="ECO:0000256" key="2">
    <source>
        <dbReference type="SAM" id="Coils"/>
    </source>
</evidence>
<organism evidence="5 6">
    <name type="scientific">Dinothrombium tinctorium</name>
    <dbReference type="NCBI Taxonomy" id="1965070"/>
    <lineage>
        <taxon>Eukaryota</taxon>
        <taxon>Metazoa</taxon>
        <taxon>Ecdysozoa</taxon>
        <taxon>Arthropoda</taxon>
        <taxon>Chelicerata</taxon>
        <taxon>Arachnida</taxon>
        <taxon>Acari</taxon>
        <taxon>Acariformes</taxon>
        <taxon>Trombidiformes</taxon>
        <taxon>Prostigmata</taxon>
        <taxon>Anystina</taxon>
        <taxon>Parasitengona</taxon>
        <taxon>Trombidioidea</taxon>
        <taxon>Trombidiidae</taxon>
        <taxon>Dinothrombium</taxon>
    </lineage>
</organism>
<dbReference type="OrthoDB" id="6512051at2759"/>
<dbReference type="AlphaFoldDB" id="A0A443QQT3"/>
<evidence type="ECO:0000256" key="1">
    <source>
        <dbReference type="ARBA" id="ARBA00023319"/>
    </source>
</evidence>
<feature type="domain" description="Ig-like" evidence="3">
    <location>
        <begin position="187"/>
        <end position="257"/>
    </location>
</feature>
<sequence length="562" mass="64463">QTKCIKVFKAKLSYEIANLVCENIHNSKVVSIKNHDDVEFLKFLAKTSNITNNLWVYQNNEESSLCKAIKGGSDELITTDCHEKHSFVCEMKAKTSFEMEIKKAIDELNAKFENMLMKHETIIAELQTQISKLNSEKAVSKSNARVEHESFVKAIGNASKLSEEADKNDILQRFFYISEKINTCAVPLSTEESPSLRNLTVIEGSDIILRCQPNGFPLPSISWISPQSTMIGTNSTLKIQKSTRYDKGEYLCVADNGVGFPLVTKFNVQVKYKPKVWIAKRKIYTGLNQNKTIECRIDANPMETIVWHKNDSNIRYEAENIHKNNTFAISLLFINVQQISDFGIYSCEAKNKYGAAIESVEVIASPPFNLTVYSFPTFEKDDFNFEFCASSYSPIQQYRLNINGSYVFDIFKNAKEMEIVEKSDILLYCSSIKLPILDLKSTYQLKVDARNEFGWSMGQKTYTFPYFCGNVTAENYWQVIVIDQQFCSFYIDAGESKRFELESEPYCCSYYIFYQELQNDILEPEMILSRERQEFTLPSSSGYISSQKDESDTLKLKFRSVN</sequence>
<dbReference type="SMART" id="SM00409">
    <property type="entry name" value="IG"/>
    <property type="match status" value="2"/>
</dbReference>
<dbReference type="PROSITE" id="PS50835">
    <property type="entry name" value="IG_LIKE"/>
    <property type="match status" value="2"/>
</dbReference>
<evidence type="ECO:0000259" key="3">
    <source>
        <dbReference type="PROSITE" id="PS50835"/>
    </source>
</evidence>
<dbReference type="InterPro" id="IPR016186">
    <property type="entry name" value="C-type_lectin-like/link_sf"/>
</dbReference>
<dbReference type="InterPro" id="IPR050958">
    <property type="entry name" value="Cell_Adh-Cytoskel_Orgn"/>
</dbReference>
<name>A0A443QQT3_9ACAR</name>
<feature type="coiled-coil region" evidence="2">
    <location>
        <begin position="109"/>
        <end position="143"/>
    </location>
</feature>
<comment type="caution">
    <text evidence="5">The sequence shown here is derived from an EMBL/GenBank/DDBJ whole genome shotgun (WGS) entry which is preliminary data.</text>
</comment>
<keyword evidence="6" id="KW-1185">Reference proteome</keyword>
<dbReference type="SMART" id="SM00408">
    <property type="entry name" value="IGc2"/>
    <property type="match status" value="2"/>
</dbReference>
<dbReference type="Gene3D" id="2.60.40.10">
    <property type="entry name" value="Immunoglobulins"/>
    <property type="match status" value="2"/>
</dbReference>
<dbReference type="Pfam" id="PF13927">
    <property type="entry name" value="Ig_3"/>
    <property type="match status" value="1"/>
</dbReference>
<dbReference type="InterPro" id="IPR016187">
    <property type="entry name" value="CTDL_fold"/>
</dbReference>
<feature type="domain" description="Ig-like" evidence="3">
    <location>
        <begin position="274"/>
        <end position="363"/>
    </location>
</feature>
<dbReference type="GO" id="GO:0005886">
    <property type="term" value="C:plasma membrane"/>
    <property type="evidence" value="ECO:0007669"/>
    <property type="project" value="TreeGrafter"/>
</dbReference>
<dbReference type="PANTHER" id="PTHR45080:SF33">
    <property type="entry name" value="IG-LIKE DOMAIN-CONTAINING PROTEIN"/>
    <property type="match status" value="1"/>
</dbReference>
<keyword evidence="1" id="KW-0393">Immunoglobulin domain</keyword>
<gene>
    <name evidence="4" type="ORF">B4U79_04355</name>
    <name evidence="5" type="ORF">B4U79_12069</name>
</gene>
<dbReference type="InterPro" id="IPR003599">
    <property type="entry name" value="Ig_sub"/>
</dbReference>
<dbReference type="GO" id="GO:0030424">
    <property type="term" value="C:axon"/>
    <property type="evidence" value="ECO:0007669"/>
    <property type="project" value="TreeGrafter"/>
</dbReference>
<dbReference type="EMBL" id="NCKU01004978">
    <property type="protein sequence ID" value="RWS05171.1"/>
    <property type="molecule type" value="Genomic_DNA"/>
</dbReference>
<dbReference type="GO" id="GO:0050808">
    <property type="term" value="P:synapse organization"/>
    <property type="evidence" value="ECO:0007669"/>
    <property type="project" value="TreeGrafter"/>
</dbReference>
<dbReference type="SUPFAM" id="SSF56436">
    <property type="entry name" value="C-type lectin-like"/>
    <property type="match status" value="1"/>
</dbReference>
<dbReference type="Gene3D" id="3.10.100.10">
    <property type="entry name" value="Mannose-Binding Protein A, subunit A"/>
    <property type="match status" value="1"/>
</dbReference>
<dbReference type="InterPro" id="IPR007110">
    <property type="entry name" value="Ig-like_dom"/>
</dbReference>
<dbReference type="Pfam" id="PF07679">
    <property type="entry name" value="I-set"/>
    <property type="match status" value="1"/>
</dbReference>
<feature type="non-terminal residue" evidence="5">
    <location>
        <position position="1"/>
    </location>
</feature>
<dbReference type="InterPro" id="IPR013783">
    <property type="entry name" value="Ig-like_fold"/>
</dbReference>
<dbReference type="InterPro" id="IPR013098">
    <property type="entry name" value="Ig_I-set"/>
</dbReference>
<dbReference type="SUPFAM" id="SSF48726">
    <property type="entry name" value="Immunoglobulin"/>
    <property type="match status" value="2"/>
</dbReference>
<dbReference type="GO" id="GO:0007156">
    <property type="term" value="P:homophilic cell adhesion via plasma membrane adhesion molecules"/>
    <property type="evidence" value="ECO:0007669"/>
    <property type="project" value="TreeGrafter"/>
</dbReference>
<dbReference type="InterPro" id="IPR036179">
    <property type="entry name" value="Ig-like_dom_sf"/>
</dbReference>
<dbReference type="Proteomes" id="UP000285301">
    <property type="component" value="Unassembled WGS sequence"/>
</dbReference>
<keyword evidence="2" id="KW-0175">Coiled coil</keyword>
<reference evidence="5" key="2">
    <citation type="submission" date="2018-11" db="EMBL/GenBank/DDBJ databases">
        <title>Trombidioid mite genomics.</title>
        <authorList>
            <person name="Dong X."/>
        </authorList>
    </citation>
    <scope>NUCLEOTIDE SEQUENCE</scope>
    <source>
        <strain evidence="5">UoL-WK</strain>
    </source>
</reference>
<evidence type="ECO:0000313" key="6">
    <source>
        <dbReference type="Proteomes" id="UP000285301"/>
    </source>
</evidence>
<dbReference type="PANTHER" id="PTHR45080">
    <property type="entry name" value="CONTACTIN 5"/>
    <property type="match status" value="1"/>
</dbReference>
<dbReference type="EMBL" id="NCKU01006704">
    <property type="protein sequence ID" value="RWS03232.1"/>
    <property type="molecule type" value="Genomic_DNA"/>
</dbReference>
<protein>
    <submittedName>
        <fullName evidence="5">Lachesin-like isoform X2</fullName>
    </submittedName>
</protein>
<evidence type="ECO:0000313" key="5">
    <source>
        <dbReference type="EMBL" id="RWS05171.1"/>
    </source>
</evidence>
<evidence type="ECO:0000313" key="4">
    <source>
        <dbReference type="EMBL" id="RWS03232.1"/>
    </source>
</evidence>
<reference evidence="5 6" key="1">
    <citation type="journal article" date="2018" name="Gigascience">
        <title>Genomes of trombidid mites reveal novel predicted allergens and laterally-transferred genes associated with secondary metabolism.</title>
        <authorList>
            <person name="Dong X."/>
            <person name="Chaisiri K."/>
            <person name="Xia D."/>
            <person name="Armstrong S.D."/>
            <person name="Fang Y."/>
            <person name="Donnelly M.J."/>
            <person name="Kadowaki T."/>
            <person name="McGarry J.W."/>
            <person name="Darby A.C."/>
            <person name="Makepeace B.L."/>
        </authorList>
    </citation>
    <scope>NUCLEOTIDE SEQUENCE [LARGE SCALE GENOMIC DNA]</scope>
    <source>
        <strain evidence="5">UoL-WK</strain>
    </source>
</reference>
<proteinExistence type="predicted"/>
<accession>A0A443QQT3</accession>
<dbReference type="STRING" id="1965070.A0A443QQT3"/>
<dbReference type="CDD" id="cd00037">
    <property type="entry name" value="CLECT"/>
    <property type="match status" value="1"/>
</dbReference>